<evidence type="ECO:0000313" key="2">
    <source>
        <dbReference type="EMBL" id="CCA66573.1"/>
    </source>
</evidence>
<dbReference type="SUPFAM" id="SSF81606">
    <property type="entry name" value="PP2C-like"/>
    <property type="match status" value="1"/>
</dbReference>
<reference evidence="2 3" key="1">
    <citation type="journal article" date="2011" name="PLoS Pathog.">
        <title>Endophytic Life Strategies Decoded by Genome and Transcriptome Analyses of the Mutualistic Root Symbiont Piriformospora indica.</title>
        <authorList>
            <person name="Zuccaro A."/>
            <person name="Lahrmann U."/>
            <person name="Guldener U."/>
            <person name="Langen G."/>
            <person name="Pfiffi S."/>
            <person name="Biedenkopf D."/>
            <person name="Wong P."/>
            <person name="Samans B."/>
            <person name="Grimm C."/>
            <person name="Basiewicz M."/>
            <person name="Murat C."/>
            <person name="Martin F."/>
            <person name="Kogel K.H."/>
        </authorList>
    </citation>
    <scope>NUCLEOTIDE SEQUENCE [LARGE SCALE GENOMIC DNA]</scope>
    <source>
        <strain evidence="2 3">DSM 11827</strain>
    </source>
</reference>
<dbReference type="HOGENOM" id="CLU_021928_3_1_1"/>
<dbReference type="PANTHER" id="PTHR13832:SF792">
    <property type="entry name" value="GM14286P"/>
    <property type="match status" value="1"/>
</dbReference>
<evidence type="ECO:0000313" key="3">
    <source>
        <dbReference type="Proteomes" id="UP000007148"/>
    </source>
</evidence>
<dbReference type="PROSITE" id="PS51746">
    <property type="entry name" value="PPM_2"/>
    <property type="match status" value="1"/>
</dbReference>
<dbReference type="InterPro" id="IPR015655">
    <property type="entry name" value="PP2C"/>
</dbReference>
<dbReference type="OrthoDB" id="420076at2759"/>
<name>G4T5G5_SERID</name>
<dbReference type="GO" id="GO:0005739">
    <property type="term" value="C:mitochondrion"/>
    <property type="evidence" value="ECO:0007669"/>
    <property type="project" value="TreeGrafter"/>
</dbReference>
<feature type="domain" description="PPM-type phosphatase" evidence="1">
    <location>
        <begin position="88"/>
        <end position="513"/>
    </location>
</feature>
<dbReference type="STRING" id="1109443.G4T5G5"/>
<protein>
    <submittedName>
        <fullName evidence="2">Related to PTC5-putative 2C protein phosphatase (PP2Cs)</fullName>
    </submittedName>
</protein>
<dbReference type="AlphaFoldDB" id="G4T5G5"/>
<organism evidence="2 3">
    <name type="scientific">Serendipita indica (strain DSM 11827)</name>
    <name type="common">Root endophyte fungus</name>
    <name type="synonym">Piriformospora indica</name>
    <dbReference type="NCBI Taxonomy" id="1109443"/>
    <lineage>
        <taxon>Eukaryota</taxon>
        <taxon>Fungi</taxon>
        <taxon>Dikarya</taxon>
        <taxon>Basidiomycota</taxon>
        <taxon>Agaricomycotina</taxon>
        <taxon>Agaricomycetes</taxon>
        <taxon>Sebacinales</taxon>
        <taxon>Serendipitaceae</taxon>
        <taxon>Serendipita</taxon>
    </lineage>
</organism>
<sequence>MQSSRRLQRTLAALVVAGGTGYAYYQYRARRNDSLGQSTFKIPIRQRDASGKVVTVSMEVPYLPNATVEERVKVFSRTLFSPPPQLYDSDLSRDCIKFFGAQLNSNEPVEDMQPEAVVYTYKNSTRKPLIVTAIADGHSGPYTSAKLSGNLGLLTVLTLAREQGFKVDVPKVDITEANIELPSAFKLHKEKTAGLLQKAWEAYDAYLVFHEPKQAAKTMSVDPQASQSDQQALVLPGYSGACALAAFVDTEEKEMWVACTGDCRAVAGYWDEKGDGTGTWRVDVLSEDQTAESPKEVARIIREHPKDNAGNVIRNGRILGSLQPSRSFGDLRYKWPAQMQQELLPKLLPPNVPVRPPPANLLTPPYVTARPEVQYRKFTLPSSAPSSNSPRSTLRFLILATDGLWDELSNTDAVALVAGHQSGYRGSIPRGELTKRIPTTEDISNKTSDPLPHAAKSNKGSYDWSFRDEHVGMHLIRNAIGGQDDQKIQQLLSIPPPYSRRFRDDISVAIITFDKDDMPVQEVTRSKL</sequence>
<dbReference type="Pfam" id="PF00481">
    <property type="entry name" value="PP2C"/>
    <property type="match status" value="1"/>
</dbReference>
<dbReference type="GO" id="GO:0004741">
    <property type="term" value="F:[pyruvate dehydrogenase (acetyl-transferring)]-phosphatase activity"/>
    <property type="evidence" value="ECO:0007669"/>
    <property type="project" value="TreeGrafter"/>
</dbReference>
<proteinExistence type="predicted"/>
<dbReference type="Proteomes" id="UP000007148">
    <property type="component" value="Unassembled WGS sequence"/>
</dbReference>
<evidence type="ECO:0000259" key="1">
    <source>
        <dbReference type="PROSITE" id="PS51746"/>
    </source>
</evidence>
<dbReference type="SMART" id="SM00332">
    <property type="entry name" value="PP2Cc"/>
    <property type="match status" value="1"/>
</dbReference>
<gene>
    <name evidence="2" type="ORF">PIIN_00256</name>
</gene>
<comment type="caution">
    <text evidence="2">The sequence shown here is derived from an EMBL/GenBank/DDBJ whole genome shotgun (WGS) entry which is preliminary data.</text>
</comment>
<dbReference type="EMBL" id="CAFZ01000003">
    <property type="protein sequence ID" value="CCA66573.1"/>
    <property type="molecule type" value="Genomic_DNA"/>
</dbReference>
<dbReference type="InterPro" id="IPR036457">
    <property type="entry name" value="PPM-type-like_dom_sf"/>
</dbReference>
<accession>G4T5G5</accession>
<dbReference type="InterPro" id="IPR001932">
    <property type="entry name" value="PPM-type_phosphatase-like_dom"/>
</dbReference>
<dbReference type="CDD" id="cd00143">
    <property type="entry name" value="PP2Cc"/>
    <property type="match status" value="1"/>
</dbReference>
<dbReference type="Gene3D" id="3.60.40.10">
    <property type="entry name" value="PPM-type phosphatase domain"/>
    <property type="match status" value="1"/>
</dbReference>
<dbReference type="PANTHER" id="PTHR13832">
    <property type="entry name" value="PROTEIN PHOSPHATASE 2C"/>
    <property type="match status" value="1"/>
</dbReference>
<dbReference type="eggNOG" id="KOG0700">
    <property type="taxonomic scope" value="Eukaryota"/>
</dbReference>
<keyword evidence="3" id="KW-1185">Reference proteome</keyword>
<dbReference type="InParanoid" id="G4T5G5"/>